<comment type="caution">
    <text evidence="2">The sequence shown here is derived from an EMBL/GenBank/DDBJ whole genome shotgun (WGS) entry which is preliminary data.</text>
</comment>
<dbReference type="Proteomes" id="UP000648187">
    <property type="component" value="Unassembled WGS sequence"/>
</dbReference>
<proteinExistence type="predicted"/>
<feature type="region of interest" description="Disordered" evidence="1">
    <location>
        <begin position="693"/>
        <end position="727"/>
    </location>
</feature>
<feature type="region of interest" description="Disordered" evidence="1">
    <location>
        <begin position="58"/>
        <end position="86"/>
    </location>
</feature>
<gene>
    <name evidence="2" type="ORF">HW555_013919</name>
</gene>
<evidence type="ECO:0000313" key="2">
    <source>
        <dbReference type="EMBL" id="KAF9405289.1"/>
    </source>
</evidence>
<dbReference type="Gene3D" id="3.90.320.10">
    <property type="match status" value="1"/>
</dbReference>
<feature type="compositionally biased region" description="Low complexity" evidence="1">
    <location>
        <begin position="58"/>
        <end position="71"/>
    </location>
</feature>
<evidence type="ECO:0000256" key="1">
    <source>
        <dbReference type="SAM" id="MobiDB-lite"/>
    </source>
</evidence>
<dbReference type="EMBL" id="JACKWZ010000766">
    <property type="protein sequence ID" value="KAF9405289.1"/>
    <property type="molecule type" value="Genomic_DNA"/>
</dbReference>
<name>A0A835G3R0_SPOEX</name>
<reference evidence="2" key="1">
    <citation type="submission" date="2020-08" db="EMBL/GenBank/DDBJ databases">
        <title>Spodoptera exigua strain:BAW_Kor-Di-RS1 Genome sequencing and assembly.</title>
        <authorList>
            <person name="Kim J."/>
            <person name="Nam H.Y."/>
            <person name="Kwon M."/>
            <person name="Choi J.H."/>
            <person name="Cho S.R."/>
            <person name="Kim G.-H."/>
        </authorList>
    </citation>
    <scope>NUCLEOTIDE SEQUENCE</scope>
    <source>
        <strain evidence="2">BAW_Kor-Di-RS1</strain>
        <tissue evidence="2">Whole-body</tissue>
    </source>
</reference>
<dbReference type="AlphaFoldDB" id="A0A835G3R0"/>
<dbReference type="InterPro" id="IPR011604">
    <property type="entry name" value="PDDEXK-like_dom_sf"/>
</dbReference>
<accession>A0A835G3R0</accession>
<protein>
    <submittedName>
        <fullName evidence="2">Uncharacterized protein</fullName>
    </submittedName>
</protein>
<evidence type="ECO:0000313" key="3">
    <source>
        <dbReference type="Proteomes" id="UP000648187"/>
    </source>
</evidence>
<sequence length="806" mass="91045">MIVKVKDKVKLSVYGLPEQINDTDGYHRNCYNSFTALMAKYRNLSEINFSSAVDLPSTSSSASTSNTEVSVQTTLSDETSENSHTEVNVQDIDTSNTTILPDSLVRCALMNATTTASQVARMISRGVTEMAYLKTGLPEILAQKRCQLLDYYDNDSLFNSTIEYQTQSDTSSNNKTPMQHAGPTLKFLELKRHLANSKRTEAGIKRCRRHLQFASADSQYGSQCQRPDMTCDDYNNAKTLFFSNLRQQTMNRHEIERNTVLQAESALWLELRRCILTASMFSKICKRRPNTDSAPLVKTLLYSYDLGHRLLHHQDKYLISNHRLSRLRVVKYLISNHRLSRLRAIKYLISNHRLSRLRAVKNLISNHRLSRLRVIKYLISNHRPSRLRAIKYLISNHRLSRLRAVKQYFHQRHYVPTQKLPLGKLQIDTPEKEAVRKEYEERQKRLKDKQLEAPFSGRDGRLPEPYRPTARCYGFIRLSSLDEYAVFLCASGDFVWLSYLWDFQVVLEREPYMMSTEEGGIPLFSSTVLITCLQPGMRDAVGAGSFGDHSGQALSNVSPQLPSACRVMELGVSCLNSGEGHLLPCSHRTGILELRAGPNLVSLKRASPNISKISSGKLCSVSVFTTTSCTAAVAVSGATGSDETLQCAISADSNNWIDSIRMFTIKENMARKFHSGGIPIQCSQFTIFVTEKNNKPGSSNASKQKIENKPGPSRASSQKRKQYSTKMNKTEAVTSKVAIFDPGTYTYQAVIMNRSRPLTSLTDEQLWKILQDSDEEENIVEGLEDSECGELSENIETVENIIDFDY</sequence>
<organism evidence="2 3">
    <name type="scientific">Spodoptera exigua</name>
    <name type="common">Beet armyworm</name>
    <name type="synonym">Noctua fulgens</name>
    <dbReference type="NCBI Taxonomy" id="7107"/>
    <lineage>
        <taxon>Eukaryota</taxon>
        <taxon>Metazoa</taxon>
        <taxon>Ecdysozoa</taxon>
        <taxon>Arthropoda</taxon>
        <taxon>Hexapoda</taxon>
        <taxon>Insecta</taxon>
        <taxon>Pterygota</taxon>
        <taxon>Neoptera</taxon>
        <taxon>Endopterygota</taxon>
        <taxon>Lepidoptera</taxon>
        <taxon>Glossata</taxon>
        <taxon>Ditrysia</taxon>
        <taxon>Noctuoidea</taxon>
        <taxon>Noctuidae</taxon>
        <taxon>Amphipyrinae</taxon>
        <taxon>Spodoptera</taxon>
    </lineage>
</organism>
<keyword evidence="3" id="KW-1185">Reference proteome</keyword>